<feature type="transmembrane region" description="Helical" evidence="9">
    <location>
        <begin position="168"/>
        <end position="186"/>
    </location>
</feature>
<feature type="transmembrane region" description="Helical" evidence="9">
    <location>
        <begin position="12"/>
        <end position="36"/>
    </location>
</feature>
<feature type="binding site" evidence="8">
    <location>
        <position position="185"/>
    </location>
    <ligand>
        <name>Mg(2+)</name>
        <dbReference type="ChEBI" id="CHEBI:18420"/>
    </ligand>
</feature>
<dbReference type="GO" id="GO:0005886">
    <property type="term" value="C:plasma membrane"/>
    <property type="evidence" value="ECO:0007669"/>
    <property type="project" value="TreeGrafter"/>
</dbReference>
<reference evidence="10 11" key="1">
    <citation type="submission" date="2018-06" db="EMBL/GenBank/DDBJ databases">
        <title>Extensive metabolic versatility and redundancy in microbially diverse, dynamic hydrothermal sediments.</title>
        <authorList>
            <person name="Dombrowski N."/>
            <person name="Teske A."/>
            <person name="Baker B.J."/>
        </authorList>
    </citation>
    <scope>NUCLEOTIDE SEQUENCE [LARGE SCALE GENOMIC DNA]</scope>
    <source>
        <strain evidence="10">B79_G16</strain>
    </source>
</reference>
<evidence type="ECO:0000313" key="10">
    <source>
        <dbReference type="EMBL" id="RLC37406.1"/>
    </source>
</evidence>
<evidence type="ECO:0000256" key="9">
    <source>
        <dbReference type="SAM" id="Phobius"/>
    </source>
</evidence>
<keyword evidence="5 9" id="KW-1133">Transmembrane helix</keyword>
<sequence length="343" mass="37764">MEEAILQANLLRIFMLAAMGFFVAILATPFWTNFLYKYKFWKKPKTETIDGREATVFGKLHAEKHKRNIPTMAGILFWAIVVILSLKFNLTRSQTYLPLFSLVSIGVIGAVDDWFNIRGIGGIKGIRARHKIAWLFAVAAVGAWWFFYKLGYDSFHIPAVGDFFVGWWFIPIFIFVILATANAFNITDGLDGLSGGLFAVAFGSYGILALAGNQISLAIFCATVVGVLLAYLWFNVFPARFFGGDTYALSFGATLGVVAMLIHNGVGVAVLPLIAFVPMMETISVILQLAYRKLYGKKLLLVAPIHHHFEAIGWPETKVTTRFWIIGAVLAVLGVVVGILGAG</sequence>
<dbReference type="NCBIfam" id="TIGR00445">
    <property type="entry name" value="mraY"/>
    <property type="match status" value="1"/>
</dbReference>
<dbReference type="PANTHER" id="PTHR22926">
    <property type="entry name" value="PHOSPHO-N-ACETYLMURAMOYL-PENTAPEPTIDE-TRANSFERASE"/>
    <property type="match status" value="1"/>
</dbReference>
<feature type="transmembrane region" description="Helical" evidence="9">
    <location>
        <begin position="269"/>
        <end position="291"/>
    </location>
</feature>
<feature type="transmembrane region" description="Helical" evidence="9">
    <location>
        <begin position="246"/>
        <end position="263"/>
    </location>
</feature>
<feature type="transmembrane region" description="Helical" evidence="9">
    <location>
        <begin position="217"/>
        <end position="234"/>
    </location>
</feature>
<keyword evidence="8" id="KW-0479">Metal-binding</keyword>
<evidence type="ECO:0000256" key="3">
    <source>
        <dbReference type="ARBA" id="ARBA00022679"/>
    </source>
</evidence>
<feature type="transmembrane region" description="Helical" evidence="9">
    <location>
        <begin position="132"/>
        <end position="148"/>
    </location>
</feature>
<feature type="transmembrane region" description="Helical" evidence="9">
    <location>
        <begin position="69"/>
        <end position="88"/>
    </location>
</feature>
<dbReference type="EMBL" id="QMNG01000005">
    <property type="protein sequence ID" value="RLC37406.1"/>
    <property type="molecule type" value="Genomic_DNA"/>
</dbReference>
<dbReference type="InterPro" id="IPR018480">
    <property type="entry name" value="PNAcMuramoyl-5peptid_Trfase_CS"/>
</dbReference>
<keyword evidence="4 9" id="KW-0812">Transmembrane</keyword>
<accession>A0A420ZD79</accession>
<keyword evidence="6 9" id="KW-0472">Membrane</keyword>
<evidence type="ECO:0000256" key="4">
    <source>
        <dbReference type="ARBA" id="ARBA00022692"/>
    </source>
</evidence>
<comment type="cofactor">
    <cofactor evidence="8">
        <name>Mg(2+)</name>
        <dbReference type="ChEBI" id="CHEBI:18420"/>
    </cofactor>
</comment>
<gene>
    <name evidence="10" type="primary">mraY</name>
    <name evidence="10" type="ORF">DRH29_02295</name>
</gene>
<keyword evidence="3 10" id="KW-0808">Transferase</keyword>
<proteinExistence type="inferred from homology"/>
<evidence type="ECO:0000256" key="1">
    <source>
        <dbReference type="ARBA" id="ARBA00004141"/>
    </source>
</evidence>
<feature type="binding site" evidence="8">
    <location>
        <position position="245"/>
    </location>
    <ligand>
        <name>Mg(2+)</name>
        <dbReference type="ChEBI" id="CHEBI:18420"/>
    </ligand>
</feature>
<dbReference type="InterPro" id="IPR000715">
    <property type="entry name" value="Glycosyl_transferase_4"/>
</dbReference>
<dbReference type="Pfam" id="PF00953">
    <property type="entry name" value="Glycos_transf_4"/>
    <property type="match status" value="1"/>
</dbReference>
<evidence type="ECO:0000313" key="11">
    <source>
        <dbReference type="Proteomes" id="UP000281261"/>
    </source>
</evidence>
<comment type="caution">
    <text evidence="10">The sequence shown here is derived from an EMBL/GenBank/DDBJ whole genome shotgun (WGS) entry which is preliminary data.</text>
</comment>
<keyword evidence="8" id="KW-0460">Magnesium</keyword>
<feature type="transmembrane region" description="Helical" evidence="9">
    <location>
        <begin position="193"/>
        <end position="211"/>
    </location>
</feature>
<dbReference type="GO" id="GO:0071555">
    <property type="term" value="P:cell wall organization"/>
    <property type="evidence" value="ECO:0007669"/>
    <property type="project" value="TreeGrafter"/>
</dbReference>
<name>A0A420ZD79_UNCK3</name>
<dbReference type="EC" id="2.7.8.13" evidence="7"/>
<evidence type="ECO:0000256" key="8">
    <source>
        <dbReference type="PIRSR" id="PIRSR600715-1"/>
    </source>
</evidence>
<dbReference type="InterPro" id="IPR003524">
    <property type="entry name" value="PNAcMuramoyl-5peptid_Trfase"/>
</dbReference>
<comment type="subcellular location">
    <subcellularLocation>
        <location evidence="1">Membrane</location>
        <topology evidence="1">Multi-pass membrane protein</topology>
    </subcellularLocation>
</comment>
<comment type="similarity">
    <text evidence="2">Belongs to the glycosyltransferase 4 family. MraY subfamily.</text>
</comment>
<evidence type="ECO:0000256" key="7">
    <source>
        <dbReference type="NCBIfam" id="TIGR00445"/>
    </source>
</evidence>
<dbReference type="GO" id="GO:0009252">
    <property type="term" value="P:peptidoglycan biosynthetic process"/>
    <property type="evidence" value="ECO:0007669"/>
    <property type="project" value="UniProtKB-UniRule"/>
</dbReference>
<dbReference type="PANTHER" id="PTHR22926:SF5">
    <property type="entry name" value="PHOSPHO-N-ACETYLMURAMOYL-PENTAPEPTIDE-TRANSFERASE HOMOLOG"/>
    <property type="match status" value="1"/>
</dbReference>
<organism evidence="10 11">
    <name type="scientific">candidate division Kazan bacterium</name>
    <dbReference type="NCBI Taxonomy" id="2202143"/>
    <lineage>
        <taxon>Bacteria</taxon>
        <taxon>Bacteria division Kazan-3B-28</taxon>
    </lineage>
</organism>
<dbReference type="PROSITE" id="PS01348">
    <property type="entry name" value="MRAY_2"/>
    <property type="match status" value="1"/>
</dbReference>
<dbReference type="GO" id="GO:0008963">
    <property type="term" value="F:phospho-N-acetylmuramoyl-pentapeptide-transferase activity"/>
    <property type="evidence" value="ECO:0007669"/>
    <property type="project" value="UniProtKB-UniRule"/>
</dbReference>
<evidence type="ECO:0000256" key="2">
    <source>
        <dbReference type="ARBA" id="ARBA00005583"/>
    </source>
</evidence>
<dbReference type="GO" id="GO:0046872">
    <property type="term" value="F:metal ion binding"/>
    <property type="evidence" value="ECO:0007669"/>
    <property type="project" value="UniProtKB-KW"/>
</dbReference>
<dbReference type="CDD" id="cd06852">
    <property type="entry name" value="GT_MraY"/>
    <property type="match status" value="1"/>
</dbReference>
<evidence type="ECO:0000256" key="5">
    <source>
        <dbReference type="ARBA" id="ARBA00022989"/>
    </source>
</evidence>
<dbReference type="Proteomes" id="UP000281261">
    <property type="component" value="Unassembled WGS sequence"/>
</dbReference>
<dbReference type="AlphaFoldDB" id="A0A420ZD79"/>
<feature type="transmembrane region" description="Helical" evidence="9">
    <location>
        <begin position="323"/>
        <end position="342"/>
    </location>
</feature>
<evidence type="ECO:0000256" key="6">
    <source>
        <dbReference type="ARBA" id="ARBA00023136"/>
    </source>
</evidence>
<protein>
    <recommendedName>
        <fullName evidence="7">Phospho-N-acetylmuramoyl-pentapeptide-transferase</fullName>
        <ecNumber evidence="7">2.7.8.13</ecNumber>
    </recommendedName>
</protein>